<evidence type="ECO:0000256" key="6">
    <source>
        <dbReference type="ARBA" id="ARBA00022692"/>
    </source>
</evidence>
<comment type="pathway">
    <text evidence="2 17">Protein modification; protein glycosylation.</text>
</comment>
<evidence type="ECO:0000313" key="19">
    <source>
        <dbReference type="Proteomes" id="UP000031668"/>
    </source>
</evidence>
<keyword evidence="19" id="KW-1185">Reference proteome</keyword>
<dbReference type="PANTHER" id="PTHR10468">
    <property type="entry name" value="PROTEIN O-LINKED-MANNOSE BETA-1,2-N-ACETYLGLUCOSAMINYLTRANSFERASE 1/ALPHA-1,3-MANNOSYL-GLYCOPROTEIN 2-BETA-N-ACETYLGLUCOSAMINYLTRANSFERASE"/>
    <property type="match status" value="1"/>
</dbReference>
<comment type="caution">
    <text evidence="18">The sequence shown here is derived from an EMBL/GenBank/DDBJ whole genome shotgun (WGS) entry which is preliminary data.</text>
</comment>
<dbReference type="UniPathway" id="UPA00378"/>
<dbReference type="EMBL" id="JWZT01002428">
    <property type="protein sequence ID" value="KII69415.1"/>
    <property type="molecule type" value="Genomic_DNA"/>
</dbReference>
<dbReference type="AlphaFoldDB" id="A0A0C2MZ41"/>
<evidence type="ECO:0000256" key="7">
    <source>
        <dbReference type="ARBA" id="ARBA00022723"/>
    </source>
</evidence>
<evidence type="ECO:0000256" key="13">
    <source>
        <dbReference type="ARBA" id="ARBA00037706"/>
    </source>
</evidence>
<dbReference type="InterPro" id="IPR004139">
    <property type="entry name" value="Glyco_trans_13"/>
</dbReference>
<keyword evidence="10 17" id="KW-0333">Golgi apparatus</keyword>
<reference evidence="18 19" key="1">
    <citation type="journal article" date="2014" name="Genome Biol. Evol.">
        <title>The genome of the myxosporean Thelohanellus kitauei shows adaptations to nutrient acquisition within its fish host.</title>
        <authorList>
            <person name="Yang Y."/>
            <person name="Xiong J."/>
            <person name="Zhou Z."/>
            <person name="Huo F."/>
            <person name="Miao W."/>
            <person name="Ran C."/>
            <person name="Liu Y."/>
            <person name="Zhang J."/>
            <person name="Feng J."/>
            <person name="Wang M."/>
            <person name="Wang M."/>
            <person name="Wang L."/>
            <person name="Yao B."/>
        </authorList>
    </citation>
    <scope>NUCLEOTIDE SEQUENCE [LARGE SCALE GENOMIC DNA]</scope>
    <source>
        <strain evidence="18">Wuqing</strain>
    </source>
</reference>
<evidence type="ECO:0000256" key="17">
    <source>
        <dbReference type="RuleBase" id="RU368119"/>
    </source>
</evidence>
<dbReference type="GO" id="GO:0003827">
    <property type="term" value="F:alpha-1,3-mannosylglycoprotein 2-beta-N-acetylglucosaminyltransferase activity"/>
    <property type="evidence" value="ECO:0007669"/>
    <property type="project" value="UniProtKB-UniRule"/>
</dbReference>
<sequence length="146" mass="16809">MLGRDESFSDGREIIWKTAGSKSDVTHSKESIEKNSVAVVVVSCSRTKVSDCLNSIMEAEGFDTLPFDYYISHGCESKAISDLAKTYEKFTYLKFSRGNKYRIGYQGISWHYQQFLTKIFDQLEYQKVIIIEDDLRICKCFNHISS</sequence>
<comment type="cofactor">
    <cofactor evidence="17">
        <name>Mn(2+)</name>
        <dbReference type="ChEBI" id="CHEBI:29035"/>
    </cofactor>
    <text evidence="17">The cofactor is mostly bound to the substrate.</text>
</comment>
<dbReference type="Pfam" id="PF03071">
    <property type="entry name" value="GNT-I"/>
    <property type="match status" value="1"/>
</dbReference>
<evidence type="ECO:0000256" key="11">
    <source>
        <dbReference type="ARBA" id="ARBA00023136"/>
    </source>
</evidence>
<comment type="subcellular location">
    <subcellularLocation>
        <location evidence="1 17">Golgi apparatus membrane</location>
        <topology evidence="1 17">Single-pass type II membrane protein</topology>
    </subcellularLocation>
</comment>
<dbReference type="PANTHER" id="PTHR10468:SF0">
    <property type="entry name" value="ALPHA-1,3-MANNOSYL-GLYCOPROTEIN 2-BETA-N-ACETYLGLUCOSAMINYLTRANSFERASE"/>
    <property type="match status" value="1"/>
</dbReference>
<evidence type="ECO:0000256" key="2">
    <source>
        <dbReference type="ARBA" id="ARBA00004922"/>
    </source>
</evidence>
<keyword evidence="4 17" id="KW-0328">Glycosyltransferase</keyword>
<evidence type="ECO:0000256" key="5">
    <source>
        <dbReference type="ARBA" id="ARBA00022679"/>
    </source>
</evidence>
<dbReference type="InterPro" id="IPR029044">
    <property type="entry name" value="Nucleotide-diphossugar_trans"/>
</dbReference>
<dbReference type="Gene3D" id="3.90.550.10">
    <property type="entry name" value="Spore Coat Polysaccharide Biosynthesis Protein SpsA, Chain A"/>
    <property type="match status" value="1"/>
</dbReference>
<evidence type="ECO:0000256" key="4">
    <source>
        <dbReference type="ARBA" id="ARBA00022676"/>
    </source>
</evidence>
<evidence type="ECO:0000256" key="3">
    <source>
        <dbReference type="ARBA" id="ARBA00006492"/>
    </source>
</evidence>
<comment type="similarity">
    <text evidence="3 17">Belongs to the glycosyltransferase 13 family.</text>
</comment>
<evidence type="ECO:0000256" key="8">
    <source>
        <dbReference type="ARBA" id="ARBA00022968"/>
    </source>
</evidence>
<organism evidence="18 19">
    <name type="scientific">Thelohanellus kitauei</name>
    <name type="common">Myxosporean</name>
    <dbReference type="NCBI Taxonomy" id="669202"/>
    <lineage>
        <taxon>Eukaryota</taxon>
        <taxon>Metazoa</taxon>
        <taxon>Cnidaria</taxon>
        <taxon>Myxozoa</taxon>
        <taxon>Myxosporea</taxon>
        <taxon>Bivalvulida</taxon>
        <taxon>Platysporina</taxon>
        <taxon>Myxobolidae</taxon>
        <taxon>Thelohanellus</taxon>
    </lineage>
</organism>
<dbReference type="OrthoDB" id="440755at2759"/>
<dbReference type="GO" id="GO:0030145">
    <property type="term" value="F:manganese ion binding"/>
    <property type="evidence" value="ECO:0007669"/>
    <property type="project" value="UniProtKB-UniRule"/>
</dbReference>
<dbReference type="Proteomes" id="UP000031668">
    <property type="component" value="Unassembled WGS sequence"/>
</dbReference>
<accession>A0A0C2MZ41</accession>
<evidence type="ECO:0000256" key="16">
    <source>
        <dbReference type="ARBA" id="ARBA00049421"/>
    </source>
</evidence>
<evidence type="ECO:0000256" key="15">
    <source>
        <dbReference type="ARBA" id="ARBA00041712"/>
    </source>
</evidence>
<proteinExistence type="inferred from homology"/>
<comment type="catalytic activity">
    <reaction evidence="16 17">
        <text>N(4)-(alpha-D-Man-(1-&gt;3)-[alpha-D-Man-(1-&gt;3)-[alpha-D-Man-(1-&gt;6)]-alpha-D-Man-(1-&gt;6)]-beta-D-Man-(1-&gt;4)-beta-D-GlcNAc-(1-&gt;4)-beta-D-GlcNAc)-L-asparaginyl-[protein] (N-glucan mannose isomer 5A1,2) + UDP-N-acetyl-alpha-D-glucosamine = N(4)-{beta-D-GlcNAc-(1-&gt;2)-alpha-D-Man-(1-&gt;3)-[alpha-D-Man-(1-&gt;3)-[alpha-D-Man-(1-&gt;6)]-alpha-D-Man-(1-&gt;6)]-beta-D-Man-(1-&gt;4)-beta-D-GlcNAc-(1-&gt;4)-beta-D-GlcNAc}-L-asparaginyl-[protein] + UDP + H(+)</text>
        <dbReference type="Rhea" id="RHEA:11456"/>
        <dbReference type="Rhea" id="RHEA-COMP:14367"/>
        <dbReference type="Rhea" id="RHEA-COMP:14368"/>
        <dbReference type="ChEBI" id="CHEBI:15378"/>
        <dbReference type="ChEBI" id="CHEBI:57705"/>
        <dbReference type="ChEBI" id="CHEBI:58223"/>
        <dbReference type="ChEBI" id="CHEBI:59087"/>
        <dbReference type="ChEBI" id="CHEBI:60625"/>
        <dbReference type="EC" id="2.4.1.101"/>
    </reaction>
</comment>
<evidence type="ECO:0000256" key="1">
    <source>
        <dbReference type="ARBA" id="ARBA00004323"/>
    </source>
</evidence>
<evidence type="ECO:0000313" key="18">
    <source>
        <dbReference type="EMBL" id="KII69415.1"/>
    </source>
</evidence>
<dbReference type="EC" id="2.4.1.101" evidence="14 17"/>
<keyword evidence="11" id="KW-0472">Membrane</keyword>
<name>A0A0C2MZ41_THEKT</name>
<evidence type="ECO:0000256" key="10">
    <source>
        <dbReference type="ARBA" id="ARBA00023034"/>
    </source>
</evidence>
<evidence type="ECO:0000256" key="12">
    <source>
        <dbReference type="ARBA" id="ARBA00023211"/>
    </source>
</evidence>
<dbReference type="InterPro" id="IPR052261">
    <property type="entry name" value="Glycosyltransferase_13"/>
</dbReference>
<evidence type="ECO:0000256" key="9">
    <source>
        <dbReference type="ARBA" id="ARBA00022989"/>
    </source>
</evidence>
<dbReference type="GO" id="GO:0000139">
    <property type="term" value="C:Golgi membrane"/>
    <property type="evidence" value="ECO:0007669"/>
    <property type="project" value="UniProtKB-SubCell"/>
</dbReference>
<evidence type="ECO:0000256" key="14">
    <source>
        <dbReference type="ARBA" id="ARBA00038949"/>
    </source>
</evidence>
<keyword evidence="7 17" id="KW-0479">Metal-binding</keyword>
<keyword evidence="9" id="KW-1133">Transmembrane helix</keyword>
<protein>
    <recommendedName>
        <fullName evidence="14 17">Alpha-1,3-mannosyl-glycoprotein 2-beta-N-acetylglucosaminyltransferase</fullName>
        <shortName evidence="17">GNT-I</shortName>
        <shortName evidence="17">GlcNAc-T I</shortName>
        <ecNumber evidence="14 17">2.4.1.101</ecNumber>
    </recommendedName>
    <alternativeName>
        <fullName evidence="15 17">N-glycosyl-oligosaccharide-glycoprotein N-acetylglucosaminyltransferase I</fullName>
    </alternativeName>
</protein>
<keyword evidence="6" id="KW-0812">Transmembrane</keyword>
<keyword evidence="12 17" id="KW-0464">Manganese</keyword>
<keyword evidence="5" id="KW-0808">Transferase</keyword>
<keyword evidence="8 17" id="KW-0735">Signal-anchor</keyword>
<comment type="function">
    <text evidence="13 17">Initiates complex N-linked carbohydrate formation. Essential for the conversion of high-mannose to hybrid and complex N-glycans.</text>
</comment>
<gene>
    <name evidence="18" type="ORF">RF11_11059</name>
</gene>